<feature type="region of interest" description="Disordered" evidence="1">
    <location>
        <begin position="1"/>
        <end position="20"/>
    </location>
</feature>
<proteinExistence type="predicted"/>
<name>A0A8S9Q984_BRACR</name>
<dbReference type="Proteomes" id="UP000712600">
    <property type="component" value="Unassembled WGS sequence"/>
</dbReference>
<accession>A0A8S9Q984</accession>
<evidence type="ECO:0000313" key="2">
    <source>
        <dbReference type="EMBL" id="KAF3538667.1"/>
    </source>
</evidence>
<reference evidence="2" key="1">
    <citation type="submission" date="2019-12" db="EMBL/GenBank/DDBJ databases">
        <title>Genome sequencing and annotation of Brassica cretica.</title>
        <authorList>
            <person name="Studholme D.J."/>
            <person name="Sarris P."/>
        </authorList>
    </citation>
    <scope>NUCLEOTIDE SEQUENCE</scope>
    <source>
        <strain evidence="2">PFS-109/04</strain>
        <tissue evidence="2">Leaf</tissue>
    </source>
</reference>
<evidence type="ECO:0000313" key="3">
    <source>
        <dbReference type="Proteomes" id="UP000712600"/>
    </source>
</evidence>
<gene>
    <name evidence="2" type="ORF">F2Q69_00020184</name>
</gene>
<protein>
    <submittedName>
        <fullName evidence="2">Uncharacterized protein</fullName>
    </submittedName>
</protein>
<dbReference type="EMBL" id="QGKX02001290">
    <property type="protein sequence ID" value="KAF3538667.1"/>
    <property type="molecule type" value="Genomic_DNA"/>
</dbReference>
<organism evidence="2 3">
    <name type="scientific">Brassica cretica</name>
    <name type="common">Mustard</name>
    <dbReference type="NCBI Taxonomy" id="69181"/>
    <lineage>
        <taxon>Eukaryota</taxon>
        <taxon>Viridiplantae</taxon>
        <taxon>Streptophyta</taxon>
        <taxon>Embryophyta</taxon>
        <taxon>Tracheophyta</taxon>
        <taxon>Spermatophyta</taxon>
        <taxon>Magnoliopsida</taxon>
        <taxon>eudicotyledons</taxon>
        <taxon>Gunneridae</taxon>
        <taxon>Pentapetalae</taxon>
        <taxon>rosids</taxon>
        <taxon>malvids</taxon>
        <taxon>Brassicales</taxon>
        <taxon>Brassicaceae</taxon>
        <taxon>Brassiceae</taxon>
        <taxon>Brassica</taxon>
    </lineage>
</organism>
<comment type="caution">
    <text evidence="2">The sequence shown here is derived from an EMBL/GenBank/DDBJ whole genome shotgun (WGS) entry which is preliminary data.</text>
</comment>
<feature type="compositionally biased region" description="Basic residues" evidence="1">
    <location>
        <begin position="1"/>
        <end position="11"/>
    </location>
</feature>
<dbReference type="AlphaFoldDB" id="A0A8S9Q984"/>
<evidence type="ECO:0000256" key="1">
    <source>
        <dbReference type="SAM" id="MobiDB-lite"/>
    </source>
</evidence>
<sequence length="138" mass="16129">MGKGSWSRRRHMTEARSSTEAGRSVVRQVRQVMMQYLLFRYSRGGVMIIHEEADGWRMHISWGRKTWCGAHLVGEKAHLVWNWGRKAHLVWKFPGEERDCNVVAEPEDCCARSAHKAKRGRLKILGEQESILEKRQEE</sequence>